<dbReference type="Pfam" id="PF13561">
    <property type="entry name" value="adh_short_C2"/>
    <property type="match status" value="1"/>
</dbReference>
<dbReference type="FunFam" id="3.40.50.720:FF:000084">
    <property type="entry name" value="Short-chain dehydrogenase reductase"/>
    <property type="match status" value="1"/>
</dbReference>
<evidence type="ECO:0000256" key="1">
    <source>
        <dbReference type="ARBA" id="ARBA00006484"/>
    </source>
</evidence>
<dbReference type="PROSITE" id="PS00061">
    <property type="entry name" value="ADH_SHORT"/>
    <property type="match status" value="1"/>
</dbReference>
<dbReference type="PRINTS" id="PR00081">
    <property type="entry name" value="GDHRDH"/>
</dbReference>
<dbReference type="AlphaFoldDB" id="A0A455SJD8"/>
<proteinExistence type="inferred from homology"/>
<keyword evidence="2" id="KW-0560">Oxidoreductase</keyword>
<sequence>MRFEQQVALVTGAASGIGKALVQRFVNEGAAVVAVDIVEAPLQALIKELEQQGAKVTSCIADVSSDADVEAMLATATSTYGRLDILCNNAGIMDLMKPADEVPLDLWDRVLAINLTGPFLACRRAIPLFLEQGGGNIVNTASEAGIRGGAAGTAYTVSKHGVVGLTKSIAFHYGERGIRCNAVCPGGVATAIGAGRGVPSETGLARVMPFMKGSAPSRIAAPEEIAAAITFLASKDASYINGAIFPVDGGWSAS</sequence>
<dbReference type="InterPro" id="IPR002347">
    <property type="entry name" value="SDR_fam"/>
</dbReference>
<organism evidence="3">
    <name type="scientific">Thermosporothrix sp. COM3</name>
    <dbReference type="NCBI Taxonomy" id="2490863"/>
    <lineage>
        <taxon>Bacteria</taxon>
        <taxon>Bacillati</taxon>
        <taxon>Chloroflexota</taxon>
        <taxon>Ktedonobacteria</taxon>
        <taxon>Ktedonobacterales</taxon>
        <taxon>Thermosporotrichaceae</taxon>
        <taxon>Thermosporothrix</taxon>
    </lineage>
</organism>
<dbReference type="InterPro" id="IPR036291">
    <property type="entry name" value="NAD(P)-bd_dom_sf"/>
</dbReference>
<comment type="similarity">
    <text evidence="1">Belongs to the short-chain dehydrogenases/reductases (SDR) family.</text>
</comment>
<gene>
    <name evidence="3" type="ORF">KTC_21720</name>
</gene>
<dbReference type="PANTHER" id="PTHR24321">
    <property type="entry name" value="DEHYDROGENASES, SHORT CHAIN"/>
    <property type="match status" value="1"/>
</dbReference>
<dbReference type="PRINTS" id="PR00080">
    <property type="entry name" value="SDRFAMILY"/>
</dbReference>
<dbReference type="PANTHER" id="PTHR24321:SF8">
    <property type="entry name" value="ESTRADIOL 17-BETA-DEHYDROGENASE 8-RELATED"/>
    <property type="match status" value="1"/>
</dbReference>
<name>A0A455SJD8_9CHLR</name>
<reference evidence="3" key="1">
    <citation type="submission" date="2018-12" db="EMBL/GenBank/DDBJ databases">
        <title>Novel natural products biosynthetic potential of the class Ktedonobacteria.</title>
        <authorList>
            <person name="Zheng Y."/>
            <person name="Saitou A."/>
            <person name="Wang C.M."/>
            <person name="Toyoda A."/>
            <person name="Minakuchi Y."/>
            <person name="Sekiguchi Y."/>
            <person name="Ueda K."/>
            <person name="Takano H."/>
            <person name="Sakai Y."/>
            <person name="Yokota A."/>
            <person name="Yabe S."/>
        </authorList>
    </citation>
    <scope>NUCLEOTIDE SEQUENCE</scope>
    <source>
        <strain evidence="3">COM3</strain>
    </source>
</reference>
<dbReference type="CDD" id="cd05233">
    <property type="entry name" value="SDR_c"/>
    <property type="match status" value="1"/>
</dbReference>
<accession>A0A455SJD8</accession>
<dbReference type="EMBL" id="AP019376">
    <property type="protein sequence ID" value="BBH87421.1"/>
    <property type="molecule type" value="Genomic_DNA"/>
</dbReference>
<dbReference type="Gene3D" id="3.40.50.720">
    <property type="entry name" value="NAD(P)-binding Rossmann-like Domain"/>
    <property type="match status" value="1"/>
</dbReference>
<protein>
    <submittedName>
        <fullName evidence="3">3-ketoacyl-ACP reductase</fullName>
    </submittedName>
</protein>
<evidence type="ECO:0000313" key="3">
    <source>
        <dbReference type="EMBL" id="BBH87421.1"/>
    </source>
</evidence>
<dbReference type="GO" id="GO:0016491">
    <property type="term" value="F:oxidoreductase activity"/>
    <property type="evidence" value="ECO:0007669"/>
    <property type="project" value="UniProtKB-KW"/>
</dbReference>
<evidence type="ECO:0000256" key="2">
    <source>
        <dbReference type="ARBA" id="ARBA00023002"/>
    </source>
</evidence>
<dbReference type="NCBIfam" id="NF005559">
    <property type="entry name" value="PRK07231.1"/>
    <property type="match status" value="1"/>
</dbReference>
<dbReference type="SUPFAM" id="SSF51735">
    <property type="entry name" value="NAD(P)-binding Rossmann-fold domains"/>
    <property type="match status" value="1"/>
</dbReference>
<dbReference type="InterPro" id="IPR020904">
    <property type="entry name" value="Sc_DH/Rdtase_CS"/>
</dbReference>